<feature type="region of interest" description="Disordered" evidence="1">
    <location>
        <begin position="46"/>
        <end position="67"/>
    </location>
</feature>
<dbReference type="EMBL" id="ASPP01005947">
    <property type="protein sequence ID" value="ETO29619.1"/>
    <property type="molecule type" value="Genomic_DNA"/>
</dbReference>
<evidence type="ECO:0000313" key="3">
    <source>
        <dbReference type="Proteomes" id="UP000023152"/>
    </source>
</evidence>
<gene>
    <name evidence="2" type="ORF">RFI_07500</name>
</gene>
<sequence length="85" mass="10054">MDRKKLCKKCKETNACLARRLFIKQLLFLSTQANFNLDKSHVIKKSQKHPKNISMSKGNEIKMTQSNPNKRKINYAVHRYFLMVQ</sequence>
<feature type="compositionally biased region" description="Polar residues" evidence="1">
    <location>
        <begin position="53"/>
        <end position="67"/>
    </location>
</feature>
<name>X6NUZ3_RETFI</name>
<evidence type="ECO:0000256" key="1">
    <source>
        <dbReference type="SAM" id="MobiDB-lite"/>
    </source>
</evidence>
<organism evidence="2 3">
    <name type="scientific">Reticulomyxa filosa</name>
    <dbReference type="NCBI Taxonomy" id="46433"/>
    <lineage>
        <taxon>Eukaryota</taxon>
        <taxon>Sar</taxon>
        <taxon>Rhizaria</taxon>
        <taxon>Retaria</taxon>
        <taxon>Foraminifera</taxon>
        <taxon>Monothalamids</taxon>
        <taxon>Reticulomyxidae</taxon>
        <taxon>Reticulomyxa</taxon>
    </lineage>
</organism>
<proteinExistence type="predicted"/>
<dbReference type="Proteomes" id="UP000023152">
    <property type="component" value="Unassembled WGS sequence"/>
</dbReference>
<comment type="caution">
    <text evidence="2">The sequence shown here is derived from an EMBL/GenBank/DDBJ whole genome shotgun (WGS) entry which is preliminary data.</text>
</comment>
<evidence type="ECO:0000313" key="2">
    <source>
        <dbReference type="EMBL" id="ETO29619.1"/>
    </source>
</evidence>
<dbReference type="AlphaFoldDB" id="X6NUZ3"/>
<protein>
    <submittedName>
        <fullName evidence="2">Uncharacterized protein</fullName>
    </submittedName>
</protein>
<reference evidence="2 3" key="1">
    <citation type="journal article" date="2013" name="Curr. Biol.">
        <title>The Genome of the Foraminiferan Reticulomyxa filosa.</title>
        <authorList>
            <person name="Glockner G."/>
            <person name="Hulsmann N."/>
            <person name="Schleicher M."/>
            <person name="Noegel A.A."/>
            <person name="Eichinger L."/>
            <person name="Gallinger C."/>
            <person name="Pawlowski J."/>
            <person name="Sierra R."/>
            <person name="Euteneuer U."/>
            <person name="Pillet L."/>
            <person name="Moustafa A."/>
            <person name="Platzer M."/>
            <person name="Groth M."/>
            <person name="Szafranski K."/>
            <person name="Schliwa M."/>
        </authorList>
    </citation>
    <scope>NUCLEOTIDE SEQUENCE [LARGE SCALE GENOMIC DNA]</scope>
</reference>
<accession>X6NUZ3</accession>
<keyword evidence="3" id="KW-1185">Reference proteome</keyword>